<dbReference type="STRING" id="576117.SAMN04488138_104149"/>
<keyword evidence="4 7" id="KW-0812">Transmembrane</keyword>
<keyword evidence="3" id="KW-1003">Cell membrane</keyword>
<dbReference type="Proteomes" id="UP000183299">
    <property type="component" value="Unassembled WGS sequence"/>
</dbReference>
<keyword evidence="6 7" id="KW-0472">Membrane</keyword>
<evidence type="ECO:0008006" key="10">
    <source>
        <dbReference type="Google" id="ProtNLM"/>
    </source>
</evidence>
<evidence type="ECO:0000256" key="4">
    <source>
        <dbReference type="ARBA" id="ARBA00022692"/>
    </source>
</evidence>
<accession>A0A1I3QWS1</accession>
<feature type="transmembrane region" description="Helical" evidence="7">
    <location>
        <begin position="236"/>
        <end position="256"/>
    </location>
</feature>
<dbReference type="InterPro" id="IPR053166">
    <property type="entry name" value="UPF0718_permease"/>
</dbReference>
<dbReference type="Pfam" id="PF03773">
    <property type="entry name" value="ArsP_1"/>
    <property type="match status" value="1"/>
</dbReference>
<name>A0A1I3QWS1_9RHOB</name>
<dbReference type="PANTHER" id="PTHR42775:SF2">
    <property type="entry name" value="PERMEASE"/>
    <property type="match status" value="1"/>
</dbReference>
<feature type="transmembrane region" description="Helical" evidence="7">
    <location>
        <begin position="331"/>
        <end position="353"/>
    </location>
</feature>
<dbReference type="GO" id="GO:0005886">
    <property type="term" value="C:plasma membrane"/>
    <property type="evidence" value="ECO:0007669"/>
    <property type="project" value="UniProtKB-SubCell"/>
</dbReference>
<evidence type="ECO:0000256" key="6">
    <source>
        <dbReference type="ARBA" id="ARBA00023136"/>
    </source>
</evidence>
<feature type="transmembrane region" description="Helical" evidence="7">
    <location>
        <begin position="59"/>
        <end position="81"/>
    </location>
</feature>
<organism evidence="8 9">
    <name type="scientific">Celeribacter halophilus</name>
    <dbReference type="NCBI Taxonomy" id="576117"/>
    <lineage>
        <taxon>Bacteria</taxon>
        <taxon>Pseudomonadati</taxon>
        <taxon>Pseudomonadota</taxon>
        <taxon>Alphaproteobacteria</taxon>
        <taxon>Rhodobacterales</taxon>
        <taxon>Roseobacteraceae</taxon>
        <taxon>Celeribacter</taxon>
    </lineage>
</organism>
<dbReference type="EMBL" id="FORY01000004">
    <property type="protein sequence ID" value="SFJ38345.1"/>
    <property type="molecule type" value="Genomic_DNA"/>
</dbReference>
<dbReference type="AlphaFoldDB" id="A0A1I3QWS1"/>
<feature type="transmembrane region" description="Helical" evidence="7">
    <location>
        <begin position="268"/>
        <end position="285"/>
    </location>
</feature>
<evidence type="ECO:0000256" key="2">
    <source>
        <dbReference type="ARBA" id="ARBA00006386"/>
    </source>
</evidence>
<proteinExistence type="inferred from homology"/>
<evidence type="ECO:0000256" key="5">
    <source>
        <dbReference type="ARBA" id="ARBA00022989"/>
    </source>
</evidence>
<keyword evidence="9" id="KW-1185">Reference proteome</keyword>
<feature type="transmembrane region" description="Helical" evidence="7">
    <location>
        <begin position="17"/>
        <end position="38"/>
    </location>
</feature>
<feature type="transmembrane region" description="Helical" evidence="7">
    <location>
        <begin position="120"/>
        <end position="139"/>
    </location>
</feature>
<evidence type="ECO:0000313" key="9">
    <source>
        <dbReference type="Proteomes" id="UP000183299"/>
    </source>
</evidence>
<dbReference type="InterPro" id="IPR005524">
    <property type="entry name" value="DUF318"/>
</dbReference>
<evidence type="ECO:0000256" key="3">
    <source>
        <dbReference type="ARBA" id="ARBA00022475"/>
    </source>
</evidence>
<gene>
    <name evidence="8" type="ORF">SAMN04488138_104149</name>
</gene>
<evidence type="ECO:0000256" key="7">
    <source>
        <dbReference type="SAM" id="Phobius"/>
    </source>
</evidence>
<keyword evidence="5 7" id="KW-1133">Transmembrane helix</keyword>
<dbReference type="PANTHER" id="PTHR42775">
    <property type="entry name" value="PERMEASE RV2963-RELATED"/>
    <property type="match status" value="1"/>
</dbReference>
<evidence type="ECO:0000256" key="1">
    <source>
        <dbReference type="ARBA" id="ARBA00004651"/>
    </source>
</evidence>
<protein>
    <recommendedName>
        <fullName evidence="10">Permease</fullName>
    </recommendedName>
</protein>
<comment type="subcellular location">
    <subcellularLocation>
        <location evidence="1">Cell membrane</location>
        <topology evidence="1">Multi-pass membrane protein</topology>
    </subcellularLocation>
</comment>
<reference evidence="8 9" key="1">
    <citation type="submission" date="2016-10" db="EMBL/GenBank/DDBJ databases">
        <authorList>
            <person name="de Groot N.N."/>
        </authorList>
    </citation>
    <scope>NUCLEOTIDE SEQUENCE [LARGE SCALE GENOMIC DNA]</scope>
    <source>
        <strain evidence="8 9">CGMCC 1.8891</strain>
    </source>
</reference>
<comment type="similarity">
    <text evidence="2">Belongs to the UPF0718 family.</text>
</comment>
<feature type="transmembrane region" description="Helical" evidence="7">
    <location>
        <begin position="291"/>
        <end position="310"/>
    </location>
</feature>
<feature type="transmembrane region" description="Helical" evidence="7">
    <location>
        <begin position="93"/>
        <end position="113"/>
    </location>
</feature>
<sequence length="354" mass="36267">MVAKMQDSPWTLAFNEFLHVGGVLVVIIAVVSVVTGIIREYIPQEKLQKKLAKHENRGPLMGALLGTLTPFCSASMVPVVMGMAEMGASMGTIFGFLISAPLCNFVVVGLILATFGLNVTLIYIAITLGGAVLAGYLIGFTPLKHAVRRDMTAPASGCSAAPAPSCGATPAPTCGGTPAMATASCSAAPASASACDDTGVPIVFSADTANSTHATLPHAQRIRASMPFAWALFKRIIPYVLIGAVISAISAAFLPAEIVEKYVGSDSWYAIPIAAGIGVPLYLRIEMALPLLQVLIAKGMGMGAAMALLIGGTGASLPEIAIISSVLKPKAVVAFVVTVLTLAMIGGGLFVVIA</sequence>
<evidence type="ECO:0000313" key="8">
    <source>
        <dbReference type="EMBL" id="SFJ38345.1"/>
    </source>
</evidence>